<accession>A0ACC0H5R7</accession>
<evidence type="ECO:0000313" key="2">
    <source>
        <dbReference type="Proteomes" id="UP001060215"/>
    </source>
</evidence>
<name>A0ACC0H5R7_9ERIC</name>
<organism evidence="1 2">
    <name type="scientific">Camellia lanceoleosa</name>
    <dbReference type="NCBI Taxonomy" id="1840588"/>
    <lineage>
        <taxon>Eukaryota</taxon>
        <taxon>Viridiplantae</taxon>
        <taxon>Streptophyta</taxon>
        <taxon>Embryophyta</taxon>
        <taxon>Tracheophyta</taxon>
        <taxon>Spermatophyta</taxon>
        <taxon>Magnoliopsida</taxon>
        <taxon>eudicotyledons</taxon>
        <taxon>Gunneridae</taxon>
        <taxon>Pentapetalae</taxon>
        <taxon>asterids</taxon>
        <taxon>Ericales</taxon>
        <taxon>Theaceae</taxon>
        <taxon>Camellia</taxon>
    </lineage>
</organism>
<dbReference type="Proteomes" id="UP001060215">
    <property type="component" value="Chromosome 7"/>
</dbReference>
<comment type="caution">
    <text evidence="1">The sequence shown here is derived from an EMBL/GenBank/DDBJ whole genome shotgun (WGS) entry which is preliminary data.</text>
</comment>
<gene>
    <name evidence="1" type="ORF">LOK49_LG07G02544</name>
</gene>
<reference evidence="1 2" key="1">
    <citation type="journal article" date="2022" name="Plant J.">
        <title>Chromosome-level genome of Camellia lanceoleosa provides a valuable resource for understanding genome evolution and self-incompatibility.</title>
        <authorList>
            <person name="Gong W."/>
            <person name="Xiao S."/>
            <person name="Wang L."/>
            <person name="Liao Z."/>
            <person name="Chang Y."/>
            <person name="Mo W."/>
            <person name="Hu G."/>
            <person name="Li W."/>
            <person name="Zhao G."/>
            <person name="Zhu H."/>
            <person name="Hu X."/>
            <person name="Ji K."/>
            <person name="Xiang X."/>
            <person name="Song Q."/>
            <person name="Yuan D."/>
            <person name="Jin S."/>
            <person name="Zhang L."/>
        </authorList>
    </citation>
    <scope>NUCLEOTIDE SEQUENCE [LARGE SCALE GENOMIC DNA]</scope>
    <source>
        <strain evidence="1">SQ_2022a</strain>
    </source>
</reference>
<evidence type="ECO:0000313" key="1">
    <source>
        <dbReference type="EMBL" id="KAI8008158.1"/>
    </source>
</evidence>
<keyword evidence="2" id="KW-1185">Reference proteome</keyword>
<protein>
    <submittedName>
        <fullName evidence="1">Protein DETOXIFICATION 40</fullName>
    </submittedName>
</protein>
<sequence length="313" mass="34402">MLLNWVSSKFLSTLNFISITTITQLITLPKSATATTPYLRLDNDIQDGITQNDHLEPPSLQSQSPPPPISVQSSSEKHMELSSQLETILSDKEVPLFHRLQSATWIELKLLFKLAALAIFVCMVSFGMSTSTQIFSGHLGDLELATASLRNNGIQMFAYGQFVYIVTSSRCKNTWFGFSLQAFSGLMQFFKLSAASAVMICLESWYYQIVLLLAGLLPNPKLALDSSSICLLIAECIMMISIGFNATIRSPNLANNGSHHNPNLSLSSSSSTLKHTQNYFKTIGSDAVRLQKDGEETSVGKKSYSEHSVSPAE</sequence>
<dbReference type="EMBL" id="CM045764">
    <property type="protein sequence ID" value="KAI8008158.1"/>
    <property type="molecule type" value="Genomic_DNA"/>
</dbReference>
<proteinExistence type="predicted"/>